<keyword evidence="1" id="KW-0472">Membrane</keyword>
<evidence type="ECO:0000313" key="3">
    <source>
        <dbReference type="EMBL" id="PJF30342.1"/>
    </source>
</evidence>
<evidence type="ECO:0000313" key="4">
    <source>
        <dbReference type="Proteomes" id="UP000228921"/>
    </source>
</evidence>
<keyword evidence="1" id="KW-0812">Transmembrane</keyword>
<sequence length="272" mass="30381">MGYIERNLIAGERVIYKTGTHWWVWLPSLLITSLLLAIFQPAVPFIVELSRRFAADLPQIDSYIVFFGIVIILFSALQTLGGFIRWLTDEISVTNLRIVSKRGWLLRRVTEISLSKFEACEIAESLFGRLLGYKTLIITGTGGTAHRFEMVHRARALRDHILAQAAAAPAVPSPTIPRAPAGQSALEDVFVGATAPVEEVRRAAQFVKEGKRQEAAALVKQLVSQYPQDADVWYLVGVLHTDPFRQRDAYQKALEINPNHRLARAALQKLGL</sequence>
<proteinExistence type="predicted"/>
<accession>A0A2M8NYH3</accession>
<dbReference type="PANTHER" id="PTHR37938:SF1">
    <property type="entry name" value="BLL0215 PROTEIN"/>
    <property type="match status" value="1"/>
</dbReference>
<comment type="caution">
    <text evidence="3">The sequence shown here is derived from an EMBL/GenBank/DDBJ whole genome shotgun (WGS) entry which is preliminary data.</text>
</comment>
<dbReference type="InterPro" id="IPR005182">
    <property type="entry name" value="YdbS-like_PH"/>
</dbReference>
<keyword evidence="1" id="KW-1133">Transmembrane helix</keyword>
<dbReference type="InterPro" id="IPR011990">
    <property type="entry name" value="TPR-like_helical_dom_sf"/>
</dbReference>
<organism evidence="3 4">
    <name type="scientific">Candidatus Thermofonsia Clade 1 bacterium</name>
    <dbReference type="NCBI Taxonomy" id="2364210"/>
    <lineage>
        <taxon>Bacteria</taxon>
        <taxon>Bacillati</taxon>
        <taxon>Chloroflexota</taxon>
        <taxon>Candidatus Thermofontia</taxon>
        <taxon>Candidatus Thermofonsia Clade 1</taxon>
    </lineage>
</organism>
<feature type="transmembrane region" description="Helical" evidence="1">
    <location>
        <begin position="22"/>
        <end position="43"/>
    </location>
</feature>
<dbReference type="Gene3D" id="1.25.40.10">
    <property type="entry name" value="Tetratricopeptide repeat domain"/>
    <property type="match status" value="1"/>
</dbReference>
<feature type="transmembrane region" description="Helical" evidence="1">
    <location>
        <begin position="63"/>
        <end position="87"/>
    </location>
</feature>
<dbReference type="Pfam" id="PF03703">
    <property type="entry name" value="bPH_2"/>
    <property type="match status" value="1"/>
</dbReference>
<reference evidence="3 4" key="1">
    <citation type="submission" date="2017-11" db="EMBL/GenBank/DDBJ databases">
        <title>Evolution of Phototrophy in the Chloroflexi Phylum Driven by Horizontal Gene Transfer.</title>
        <authorList>
            <person name="Ward L.M."/>
            <person name="Hemp J."/>
            <person name="Shih P.M."/>
            <person name="Mcglynn S.E."/>
            <person name="Fischer W."/>
        </authorList>
    </citation>
    <scope>NUCLEOTIDE SEQUENCE [LARGE SCALE GENOMIC DNA]</scope>
    <source>
        <strain evidence="3">CP2_2F</strain>
    </source>
</reference>
<dbReference type="AlphaFoldDB" id="A0A2M8NYH3"/>
<protein>
    <recommendedName>
        <fullName evidence="2">YdbS-like PH domain-containing protein</fullName>
    </recommendedName>
</protein>
<evidence type="ECO:0000259" key="2">
    <source>
        <dbReference type="Pfam" id="PF03703"/>
    </source>
</evidence>
<name>A0A2M8NYH3_9CHLR</name>
<gene>
    <name evidence="3" type="ORF">CUN51_08005</name>
</gene>
<dbReference type="SUPFAM" id="SSF48452">
    <property type="entry name" value="TPR-like"/>
    <property type="match status" value="1"/>
</dbReference>
<dbReference type="PANTHER" id="PTHR37938">
    <property type="entry name" value="BLL0215 PROTEIN"/>
    <property type="match status" value="1"/>
</dbReference>
<feature type="domain" description="YdbS-like PH" evidence="2">
    <location>
        <begin position="86"/>
        <end position="157"/>
    </location>
</feature>
<evidence type="ECO:0000256" key="1">
    <source>
        <dbReference type="SAM" id="Phobius"/>
    </source>
</evidence>
<dbReference type="Proteomes" id="UP000228921">
    <property type="component" value="Unassembled WGS sequence"/>
</dbReference>
<dbReference type="EMBL" id="PGTK01000011">
    <property type="protein sequence ID" value="PJF30342.1"/>
    <property type="molecule type" value="Genomic_DNA"/>
</dbReference>